<evidence type="ECO:0000256" key="1">
    <source>
        <dbReference type="SAM" id="MobiDB-lite"/>
    </source>
</evidence>
<feature type="compositionally biased region" description="Basic residues" evidence="1">
    <location>
        <begin position="115"/>
        <end position="125"/>
    </location>
</feature>
<reference evidence="2 3" key="1">
    <citation type="journal article" date="2017" name="Genome Biol. Evol.">
        <title>Phytophthora megakarya and P. palmivora, closely related causal agents of cacao black pod rot, underwent increases in genome sizes and gene numbers by different mechanisms.</title>
        <authorList>
            <person name="Ali S.S."/>
            <person name="Shao J."/>
            <person name="Lary D.J."/>
            <person name="Kronmiller B."/>
            <person name="Shen D."/>
            <person name="Strem M.D."/>
            <person name="Amoako-Attah I."/>
            <person name="Akrofi A.Y."/>
            <person name="Begoude B.A."/>
            <person name="Ten Hoopen G.M."/>
            <person name="Coulibaly K."/>
            <person name="Kebe B.I."/>
            <person name="Melnick R.L."/>
            <person name="Guiltinan M.J."/>
            <person name="Tyler B.M."/>
            <person name="Meinhardt L.W."/>
            <person name="Bailey B.A."/>
        </authorList>
    </citation>
    <scope>NUCLEOTIDE SEQUENCE [LARGE SCALE GENOMIC DNA]</scope>
    <source>
        <strain evidence="3">sbr112.9</strain>
    </source>
</reference>
<sequence length="162" mass="18008">MQLAIKHKNYCIFIGLALINAIIVHNACRADNGMRKLSRVNFMKQLHLEYVNCEDWEALLSSDAIEGTPSKGCSTTLPTVSDCKLTTPSKKPKDWRVSLCDKHKARRNGAVLLSKARKRRKRAHIPARTPAEGSIGNNEGPSDESTSSPHRSKQARRAESTD</sequence>
<feature type="region of interest" description="Disordered" evidence="1">
    <location>
        <begin position="110"/>
        <end position="162"/>
    </location>
</feature>
<name>A0A2P4YTN2_9STRA</name>
<proteinExistence type="predicted"/>
<comment type="caution">
    <text evidence="2">The sequence shown here is derived from an EMBL/GenBank/DDBJ whole genome shotgun (WGS) entry which is preliminary data.</text>
</comment>
<dbReference type="AlphaFoldDB" id="A0A2P4YTN2"/>
<accession>A0A2P4YTN2</accession>
<protein>
    <submittedName>
        <fullName evidence="2">Uncharacterized protein</fullName>
    </submittedName>
</protein>
<organism evidence="2 3">
    <name type="scientific">Phytophthora palmivora</name>
    <dbReference type="NCBI Taxonomy" id="4796"/>
    <lineage>
        <taxon>Eukaryota</taxon>
        <taxon>Sar</taxon>
        <taxon>Stramenopiles</taxon>
        <taxon>Oomycota</taxon>
        <taxon>Peronosporomycetes</taxon>
        <taxon>Peronosporales</taxon>
        <taxon>Peronosporaceae</taxon>
        <taxon>Phytophthora</taxon>
    </lineage>
</organism>
<keyword evidence="3" id="KW-1185">Reference proteome</keyword>
<gene>
    <name evidence="2" type="ORF">PHPALM_898</name>
</gene>
<feature type="compositionally biased region" description="Polar residues" evidence="1">
    <location>
        <begin position="135"/>
        <end position="149"/>
    </location>
</feature>
<dbReference type="EMBL" id="NCKW01000150">
    <property type="protein sequence ID" value="POM81164.1"/>
    <property type="molecule type" value="Genomic_DNA"/>
</dbReference>
<dbReference type="Proteomes" id="UP000237271">
    <property type="component" value="Unassembled WGS sequence"/>
</dbReference>
<evidence type="ECO:0000313" key="2">
    <source>
        <dbReference type="EMBL" id="POM81164.1"/>
    </source>
</evidence>
<evidence type="ECO:0000313" key="3">
    <source>
        <dbReference type="Proteomes" id="UP000237271"/>
    </source>
</evidence>
<dbReference type="OrthoDB" id="125189at2759"/>